<organism evidence="1 2">
    <name type="scientific">Peribacillus simplex</name>
    <dbReference type="NCBI Taxonomy" id="1478"/>
    <lineage>
        <taxon>Bacteria</taxon>
        <taxon>Bacillati</taxon>
        <taxon>Bacillota</taxon>
        <taxon>Bacilli</taxon>
        <taxon>Bacillales</taxon>
        <taxon>Bacillaceae</taxon>
        <taxon>Peribacillus</taxon>
    </lineage>
</organism>
<proteinExistence type="predicted"/>
<sequence length="105" mass="12474">MIDLIEKLYEETYSPKLTPQTLLNNLNLPNYTKINFEKVNGVLIAHTFCYLQDGLEAEYRYYFKDDLLYKLESIISEERKIIYNRELEKQKLLSLVNGYKNAKNA</sequence>
<accession>A0A9X9EQW3</accession>
<dbReference type="Proteomes" id="UP000309170">
    <property type="component" value="Unassembled WGS sequence"/>
</dbReference>
<protein>
    <submittedName>
        <fullName evidence="1">Uncharacterized protein</fullName>
    </submittedName>
</protein>
<dbReference type="EMBL" id="SZNT01000364">
    <property type="protein sequence ID" value="TKH08500.1"/>
    <property type="molecule type" value="Genomic_DNA"/>
</dbReference>
<evidence type="ECO:0000313" key="2">
    <source>
        <dbReference type="Proteomes" id="UP000309170"/>
    </source>
</evidence>
<name>A0A9X9EQW3_9BACI</name>
<reference evidence="1 2" key="1">
    <citation type="journal article" date="2019" name="Environ. Microbiol.">
        <title>An active ?-lactamase is a part of an orchestrated cell wall stress resistance network of Bacillus subtilis and related rhizosphere species.</title>
        <authorList>
            <person name="Bucher T."/>
            <person name="Keren-Paz A."/>
            <person name="Hausser J."/>
            <person name="Olender T."/>
            <person name="Cytryn E."/>
            <person name="Kolodkin-Gal I."/>
        </authorList>
    </citation>
    <scope>NUCLEOTIDE SEQUENCE [LARGE SCALE GENOMIC DNA]</scope>
    <source>
        <strain evidence="1 2">I4</strain>
    </source>
</reference>
<dbReference type="AlphaFoldDB" id="A0A9X9EQW3"/>
<dbReference type="RefSeq" id="WP_137024250.1">
    <property type="nucleotide sequence ID" value="NZ_SZNT01000364.1"/>
</dbReference>
<gene>
    <name evidence="1" type="ORF">FC678_20080</name>
</gene>
<evidence type="ECO:0000313" key="1">
    <source>
        <dbReference type="EMBL" id="TKH08500.1"/>
    </source>
</evidence>
<comment type="caution">
    <text evidence="1">The sequence shown here is derived from an EMBL/GenBank/DDBJ whole genome shotgun (WGS) entry which is preliminary data.</text>
</comment>